<dbReference type="GO" id="GO:0004140">
    <property type="term" value="F:dephospho-CoA kinase activity"/>
    <property type="evidence" value="ECO:0007669"/>
    <property type="project" value="UniProtKB-UniRule"/>
</dbReference>
<evidence type="ECO:0000256" key="5">
    <source>
        <dbReference type="ARBA" id="ARBA00022777"/>
    </source>
</evidence>
<evidence type="ECO:0000256" key="1">
    <source>
        <dbReference type="ARBA" id="ARBA00009018"/>
    </source>
</evidence>
<dbReference type="PANTHER" id="PTHR10695">
    <property type="entry name" value="DEPHOSPHO-COA KINASE-RELATED"/>
    <property type="match status" value="1"/>
</dbReference>
<dbReference type="Proteomes" id="UP000027731">
    <property type="component" value="Unassembled WGS sequence"/>
</dbReference>
<dbReference type="Gene3D" id="3.40.50.300">
    <property type="entry name" value="P-loop containing nucleotide triphosphate hydrolases"/>
    <property type="match status" value="1"/>
</dbReference>
<organism evidence="10 11">
    <name type="scientific">Limosilactobacillus reuteri</name>
    <name type="common">Lactobacillus reuteri</name>
    <dbReference type="NCBI Taxonomy" id="1598"/>
    <lineage>
        <taxon>Bacteria</taxon>
        <taxon>Bacillati</taxon>
        <taxon>Bacillota</taxon>
        <taxon>Bacilli</taxon>
        <taxon>Lactobacillales</taxon>
        <taxon>Lactobacillaceae</taxon>
        <taxon>Limosilactobacillus</taxon>
    </lineage>
</organism>
<dbReference type="InterPro" id="IPR027417">
    <property type="entry name" value="P-loop_NTPase"/>
</dbReference>
<comment type="subcellular location">
    <subcellularLocation>
        <location evidence="8">Cytoplasm</location>
    </subcellularLocation>
</comment>
<comment type="caution">
    <text evidence="10">The sequence shown here is derived from an EMBL/GenBank/DDBJ whole genome shotgun (WGS) entry which is preliminary data.</text>
</comment>
<evidence type="ECO:0000256" key="9">
    <source>
        <dbReference type="NCBIfam" id="TIGR00152"/>
    </source>
</evidence>
<dbReference type="InterPro" id="IPR001977">
    <property type="entry name" value="Depp_CoAkinase"/>
</dbReference>
<gene>
    <name evidence="8" type="primary">coaE</name>
    <name evidence="10" type="ORF">LR3_00885</name>
</gene>
<evidence type="ECO:0000256" key="4">
    <source>
        <dbReference type="ARBA" id="ARBA00022741"/>
    </source>
</evidence>
<dbReference type="SUPFAM" id="SSF52540">
    <property type="entry name" value="P-loop containing nucleoside triphosphate hydrolases"/>
    <property type="match status" value="1"/>
</dbReference>
<dbReference type="UniPathway" id="UPA00241">
    <property type="reaction ID" value="UER00356"/>
</dbReference>
<evidence type="ECO:0000256" key="3">
    <source>
        <dbReference type="ARBA" id="ARBA00022679"/>
    </source>
</evidence>
<feature type="binding site" evidence="8">
    <location>
        <begin position="12"/>
        <end position="17"/>
    </location>
    <ligand>
        <name>ATP</name>
        <dbReference type="ChEBI" id="CHEBI:30616"/>
    </ligand>
</feature>
<dbReference type="EMBL" id="JOSX01000020">
    <property type="protein sequence ID" value="KEK14420.1"/>
    <property type="molecule type" value="Genomic_DNA"/>
</dbReference>
<name>A0A073JZN8_LIMRT</name>
<dbReference type="PANTHER" id="PTHR10695:SF46">
    <property type="entry name" value="BIFUNCTIONAL COENZYME A SYNTHASE-RELATED"/>
    <property type="match status" value="1"/>
</dbReference>
<dbReference type="GO" id="GO:0015937">
    <property type="term" value="P:coenzyme A biosynthetic process"/>
    <property type="evidence" value="ECO:0007669"/>
    <property type="project" value="UniProtKB-UniRule"/>
</dbReference>
<dbReference type="CDD" id="cd02022">
    <property type="entry name" value="DPCK"/>
    <property type="match status" value="1"/>
</dbReference>
<dbReference type="FunFam" id="3.40.50.300:FF:000991">
    <property type="entry name" value="Dephospho-CoA kinase"/>
    <property type="match status" value="1"/>
</dbReference>
<comment type="similarity">
    <text evidence="1 8">Belongs to the CoaE family.</text>
</comment>
<dbReference type="AlphaFoldDB" id="A0A073JZN8"/>
<evidence type="ECO:0000256" key="7">
    <source>
        <dbReference type="ARBA" id="ARBA00022993"/>
    </source>
</evidence>
<evidence type="ECO:0000313" key="11">
    <source>
        <dbReference type="Proteomes" id="UP000027731"/>
    </source>
</evidence>
<accession>A0A073JZN8</accession>
<dbReference type="PATRIC" id="fig|1598.90.peg.1513"/>
<keyword evidence="3 8" id="KW-0808">Transferase</keyword>
<comment type="pathway">
    <text evidence="8">Cofactor biosynthesis; coenzyme A biosynthesis; CoA from (R)-pantothenate: step 5/5.</text>
</comment>
<comment type="catalytic activity">
    <reaction evidence="8">
        <text>3'-dephospho-CoA + ATP = ADP + CoA + H(+)</text>
        <dbReference type="Rhea" id="RHEA:18245"/>
        <dbReference type="ChEBI" id="CHEBI:15378"/>
        <dbReference type="ChEBI" id="CHEBI:30616"/>
        <dbReference type="ChEBI" id="CHEBI:57287"/>
        <dbReference type="ChEBI" id="CHEBI:57328"/>
        <dbReference type="ChEBI" id="CHEBI:456216"/>
        <dbReference type="EC" id="2.7.1.24"/>
    </reaction>
</comment>
<evidence type="ECO:0000256" key="6">
    <source>
        <dbReference type="ARBA" id="ARBA00022840"/>
    </source>
</evidence>
<dbReference type="GO" id="GO:0005737">
    <property type="term" value="C:cytoplasm"/>
    <property type="evidence" value="ECO:0007669"/>
    <property type="project" value="UniProtKB-SubCell"/>
</dbReference>
<keyword evidence="6 8" id="KW-0067">ATP-binding</keyword>
<sequence>MTKIVGLTGGIATGKTTVGTILRQAGIPVIDADQVARQVQTPDSVGLTRIVKVFGPKVLLPTGELNRPALAKIVFNDKEALKKLNEILQPLIYDAIFAQVNTLKKQGIPFVVLDVPLLFEQHYDEDCDYVVVVYTDPQTQLKRLMARDHCSKEEAQARIAAQMPLSEKEAWADFKINNNDDQAALQKQVASLINQLKAE</sequence>
<comment type="function">
    <text evidence="8">Catalyzes the phosphorylation of the 3'-hydroxyl group of dephosphocoenzyme A to form coenzyme A.</text>
</comment>
<evidence type="ECO:0000313" key="10">
    <source>
        <dbReference type="EMBL" id="KEK14420.1"/>
    </source>
</evidence>
<dbReference type="GO" id="GO:0005524">
    <property type="term" value="F:ATP binding"/>
    <property type="evidence" value="ECO:0007669"/>
    <property type="project" value="UniProtKB-UniRule"/>
</dbReference>
<dbReference type="EC" id="2.7.1.24" evidence="8 9"/>
<dbReference type="PROSITE" id="PS51219">
    <property type="entry name" value="DPCK"/>
    <property type="match status" value="1"/>
</dbReference>
<keyword evidence="4 8" id="KW-0547">Nucleotide-binding</keyword>
<evidence type="ECO:0000256" key="8">
    <source>
        <dbReference type="HAMAP-Rule" id="MF_00376"/>
    </source>
</evidence>
<dbReference type="NCBIfam" id="TIGR00152">
    <property type="entry name" value="dephospho-CoA kinase"/>
    <property type="match status" value="1"/>
</dbReference>
<keyword evidence="7 8" id="KW-0173">Coenzyme A biosynthesis</keyword>
<dbReference type="Pfam" id="PF01121">
    <property type="entry name" value="CoaE"/>
    <property type="match status" value="1"/>
</dbReference>
<keyword evidence="5 8" id="KW-0418">Kinase</keyword>
<protein>
    <recommendedName>
        <fullName evidence="8 9">Dephospho-CoA kinase</fullName>
        <ecNumber evidence="8 9">2.7.1.24</ecNumber>
    </recommendedName>
    <alternativeName>
        <fullName evidence="8">Dephosphocoenzyme A kinase</fullName>
    </alternativeName>
</protein>
<evidence type="ECO:0000256" key="2">
    <source>
        <dbReference type="ARBA" id="ARBA00022490"/>
    </source>
</evidence>
<dbReference type="RefSeq" id="WP_035153081.1">
    <property type="nucleotide sequence ID" value="NZ_WJNC01000011.1"/>
</dbReference>
<dbReference type="HAMAP" id="MF_00376">
    <property type="entry name" value="Dephospho_CoA_kinase"/>
    <property type="match status" value="1"/>
</dbReference>
<keyword evidence="2 8" id="KW-0963">Cytoplasm</keyword>
<reference evidence="10 11" key="1">
    <citation type="submission" date="2014-06" db="EMBL/GenBank/DDBJ databases">
        <title>Genetic determinant of reutericyclin biosynthesis of Lactobacillus reuteri.</title>
        <authorList>
            <person name="Lin X."/>
            <person name="Duar R."/>
            <person name="Walter J."/>
            <person name="Gaenzle M."/>
        </authorList>
    </citation>
    <scope>NUCLEOTIDE SEQUENCE [LARGE SCALE GENOMIC DNA]</scope>
    <source>
        <strain evidence="10 11">LTH2584</strain>
    </source>
</reference>
<proteinExistence type="inferred from homology"/>